<comment type="caution">
    <text evidence="1">The sequence shown here is derived from an EMBL/GenBank/DDBJ whole genome shotgun (WGS) entry which is preliminary data.</text>
</comment>
<protein>
    <submittedName>
        <fullName evidence="1">Uncharacterized protein</fullName>
    </submittedName>
</protein>
<organism evidence="1 2">
    <name type="scientific">Myotis myotis</name>
    <name type="common">Greater mouse-eared bat</name>
    <name type="synonym">Vespertilio myotis</name>
    <dbReference type="NCBI Taxonomy" id="51298"/>
    <lineage>
        <taxon>Eukaryota</taxon>
        <taxon>Metazoa</taxon>
        <taxon>Chordata</taxon>
        <taxon>Craniata</taxon>
        <taxon>Vertebrata</taxon>
        <taxon>Euteleostomi</taxon>
        <taxon>Mammalia</taxon>
        <taxon>Eutheria</taxon>
        <taxon>Laurasiatheria</taxon>
        <taxon>Chiroptera</taxon>
        <taxon>Yangochiroptera</taxon>
        <taxon>Vespertilionidae</taxon>
        <taxon>Myotis</taxon>
    </lineage>
</organism>
<proteinExistence type="predicted"/>
<keyword evidence="2" id="KW-1185">Reference proteome</keyword>
<gene>
    <name evidence="1" type="ORF">mMyoMyo1_011854</name>
</gene>
<dbReference type="Proteomes" id="UP000527355">
    <property type="component" value="Unassembled WGS sequence"/>
</dbReference>
<dbReference type="AlphaFoldDB" id="A0A7J7WVR4"/>
<evidence type="ECO:0000313" key="2">
    <source>
        <dbReference type="Proteomes" id="UP000527355"/>
    </source>
</evidence>
<sequence length="171" mass="18116">MLLVTGVMLRPRLCPGGQPHGSTQASLLVSAAYAFTSLGSGHVMSLEKEKRPPGKDELGDNRGWICLSGPPASSSTCRIVRNGSRMWSSAAGLCGSQTPGCVMGAGCLRGITGRTLRDAATGRAGQVGQEEVGRAQLRRHSWAHSSTVDLARPRPRPKSYFVGLHRVIPAR</sequence>
<reference evidence="1 2" key="1">
    <citation type="journal article" date="2020" name="Nature">
        <title>Six reference-quality genomes reveal evolution of bat adaptations.</title>
        <authorList>
            <person name="Jebb D."/>
            <person name="Huang Z."/>
            <person name="Pippel M."/>
            <person name="Hughes G.M."/>
            <person name="Lavrichenko K."/>
            <person name="Devanna P."/>
            <person name="Winkler S."/>
            <person name="Jermiin L.S."/>
            <person name="Skirmuntt E.C."/>
            <person name="Katzourakis A."/>
            <person name="Burkitt-Gray L."/>
            <person name="Ray D.A."/>
            <person name="Sullivan K.A.M."/>
            <person name="Roscito J.G."/>
            <person name="Kirilenko B.M."/>
            <person name="Davalos L.M."/>
            <person name="Corthals A.P."/>
            <person name="Power M.L."/>
            <person name="Jones G."/>
            <person name="Ransome R.D."/>
            <person name="Dechmann D.K.N."/>
            <person name="Locatelli A.G."/>
            <person name="Puechmaille S.J."/>
            <person name="Fedrigo O."/>
            <person name="Jarvis E.D."/>
            <person name="Hiller M."/>
            <person name="Vernes S.C."/>
            <person name="Myers E.W."/>
            <person name="Teeling E.C."/>
        </authorList>
    </citation>
    <scope>NUCLEOTIDE SEQUENCE [LARGE SCALE GENOMIC DNA]</scope>
    <source>
        <strain evidence="1">MMyoMyo1</strain>
        <tissue evidence="1">Flight muscle</tissue>
    </source>
</reference>
<accession>A0A7J7WVR4</accession>
<dbReference type="EMBL" id="JABWUV010000007">
    <property type="protein sequence ID" value="KAF6341422.1"/>
    <property type="molecule type" value="Genomic_DNA"/>
</dbReference>
<name>A0A7J7WVR4_MYOMY</name>
<evidence type="ECO:0000313" key="1">
    <source>
        <dbReference type="EMBL" id="KAF6341422.1"/>
    </source>
</evidence>